<evidence type="ECO:0000259" key="1">
    <source>
        <dbReference type="Pfam" id="PF14493"/>
    </source>
</evidence>
<dbReference type="InterPro" id="IPR029491">
    <property type="entry name" value="Helicase_HTH"/>
</dbReference>
<feature type="domain" description="Helicase Helix-turn-helix" evidence="1">
    <location>
        <begin position="254"/>
        <end position="341"/>
    </location>
</feature>
<dbReference type="InterPro" id="IPR008308">
    <property type="entry name" value="YpbB-like"/>
</dbReference>
<dbReference type="PIRSF" id="PIRSF021350">
    <property type="entry name" value="UCP021350"/>
    <property type="match status" value="1"/>
</dbReference>
<evidence type="ECO:0000313" key="2">
    <source>
        <dbReference type="EMBL" id="OMP65887.1"/>
    </source>
</evidence>
<evidence type="ECO:0000313" key="3">
    <source>
        <dbReference type="Proteomes" id="UP000188613"/>
    </source>
</evidence>
<dbReference type="Proteomes" id="UP000188613">
    <property type="component" value="Unassembled WGS sequence"/>
</dbReference>
<dbReference type="STRING" id="1714355.BTO28_15135"/>
<sequence>MRCLEAVIVNAIKAVEGERTSSSVYHLLKGKKSAQTIQDAHLYRLTKWFHTAPFLTSDTFETMMNNLMRNTYIAGDLHRPFVTKEGLERMNGCFSETGSFPDLSGWQFSGTASVFFSRLQLLVQVASHLAYRDSSYYPITRDETLHEWVRRFLRKAPCSKEELASSLFMELDYLFQLLPEQPECIVIRFSGQGQTGKTVMQAAEWMKMEETEYWFRFLHALHSMVRKVTESPHKTPLLQMIVSDIYNPVTLTSSARQTAEYLKKGMTIDQIAPARRLKKATIEDHVVELALNDPSFSIRPFIDKEKEDAVLKVAEVLSNRQLKPIKEKLPEHSYFQIRLVLAKESRNTI</sequence>
<proteinExistence type="predicted"/>
<comment type="caution">
    <text evidence="2">The sequence shown here is derived from an EMBL/GenBank/DDBJ whole genome shotgun (WGS) entry which is preliminary data.</text>
</comment>
<name>A0A1V2A4M9_9BACI</name>
<dbReference type="EMBL" id="MSFI01000029">
    <property type="protein sequence ID" value="OMP65887.1"/>
    <property type="molecule type" value="Genomic_DNA"/>
</dbReference>
<gene>
    <name evidence="2" type="ORF">BTO28_15135</name>
</gene>
<dbReference type="AlphaFoldDB" id="A0A1V2A4M9"/>
<organism evidence="2 3">
    <name type="scientific">Domibacillus epiphyticus</name>
    <dbReference type="NCBI Taxonomy" id="1714355"/>
    <lineage>
        <taxon>Bacteria</taxon>
        <taxon>Bacillati</taxon>
        <taxon>Bacillota</taxon>
        <taxon>Bacilli</taxon>
        <taxon>Bacillales</taxon>
        <taxon>Bacillaceae</taxon>
        <taxon>Domibacillus</taxon>
    </lineage>
</organism>
<accession>A0A1V2A4M9</accession>
<dbReference type="Pfam" id="PF14493">
    <property type="entry name" value="HTH_40"/>
    <property type="match status" value="1"/>
</dbReference>
<protein>
    <recommendedName>
        <fullName evidence="1">Helicase Helix-turn-helix domain-containing protein</fullName>
    </recommendedName>
</protein>
<keyword evidence="3" id="KW-1185">Reference proteome</keyword>
<reference evidence="2 3" key="1">
    <citation type="submission" date="2016-12" db="EMBL/GenBank/DDBJ databases">
        <title>Domibacillus sp. SAB 38T whole genome sequencing.</title>
        <authorList>
            <person name="Verma A."/>
            <person name="Ojha A.K."/>
            <person name="Krishnamurthi S."/>
        </authorList>
    </citation>
    <scope>NUCLEOTIDE SEQUENCE [LARGE SCALE GENOMIC DNA]</scope>
    <source>
        <strain evidence="2 3">SAB 38</strain>
    </source>
</reference>